<reference evidence="7 10" key="1">
    <citation type="journal article" date="2012" name="J. Bacteriol.">
        <title>Draft Genome Sequence of Turicella otitidis ATCC 51513, Isolated from Middle Ear Fluid from a Child with Otitis Media.</title>
        <authorList>
            <person name="Brinkrolf K."/>
            <person name="Schneider J."/>
            <person name="Knecht M."/>
            <person name="Ruckert C."/>
            <person name="Tauch A."/>
        </authorList>
    </citation>
    <scope>NUCLEOTIDE SEQUENCE [LARGE SCALE GENOMIC DNA]</scope>
    <source>
        <strain evidence="7 10">ATCC 51513</strain>
    </source>
</reference>
<dbReference type="Proteomes" id="UP000011016">
    <property type="component" value="Unassembled WGS sequence"/>
</dbReference>
<dbReference type="OrthoDB" id="3731101at2"/>
<evidence type="ECO:0000256" key="5">
    <source>
        <dbReference type="HAMAP-Rule" id="MF_01197"/>
    </source>
</evidence>
<evidence type="ECO:0000256" key="6">
    <source>
        <dbReference type="SAM" id="MobiDB-lite"/>
    </source>
</evidence>
<evidence type="ECO:0000256" key="2">
    <source>
        <dbReference type="ARBA" id="ARBA00023210"/>
    </source>
</evidence>
<comment type="caution">
    <text evidence="7">The sequence shown here is derived from an EMBL/GenBank/DDBJ whole genome shotgun (WGS) entry which is preliminary data.</text>
</comment>
<dbReference type="InterPro" id="IPR023052">
    <property type="entry name" value="Cell_div_SepF"/>
</dbReference>
<comment type="subunit">
    <text evidence="5">Homodimer. Interacts with FtsZ.</text>
</comment>
<dbReference type="HOGENOM" id="CLU_078499_0_1_11"/>
<dbReference type="Pfam" id="PF04472">
    <property type="entry name" value="SepF"/>
    <property type="match status" value="1"/>
</dbReference>
<keyword evidence="2 5" id="KW-0717">Septation</keyword>
<dbReference type="Gene3D" id="3.30.110.150">
    <property type="entry name" value="SepF-like protein"/>
    <property type="match status" value="1"/>
</dbReference>
<keyword evidence="1 5" id="KW-0132">Cell division</keyword>
<sequence>MSIITKTKEFFGLAPLEDVPEDEYFDDERYEERGRAPERERGSFEDERRRPERRESRSFEPDYAAPSRVRAVAVTSYAEATRVGEPVRRGEVVVFDLSGMPHDEAKRIIDFAAGACFALHAGMQKMRPRVFRIVPADAIVDDEAVERALRSL</sequence>
<evidence type="ECO:0000256" key="3">
    <source>
        <dbReference type="ARBA" id="ARBA00023306"/>
    </source>
</evidence>
<protein>
    <recommendedName>
        <fullName evidence="5">Cell division protein SepF</fullName>
    </recommendedName>
</protein>
<evidence type="ECO:0000256" key="1">
    <source>
        <dbReference type="ARBA" id="ARBA00022618"/>
    </source>
</evidence>
<accession>I7KIL1</accession>
<dbReference type="GO" id="GO:0000917">
    <property type="term" value="P:division septum assembly"/>
    <property type="evidence" value="ECO:0007669"/>
    <property type="project" value="UniProtKB-KW"/>
</dbReference>
<evidence type="ECO:0000313" key="8">
    <source>
        <dbReference type="EMBL" id="EJZ82848.1"/>
    </source>
</evidence>
<comment type="function">
    <text evidence="4 5">Cell division protein that is part of the divisome complex and is recruited early to the Z-ring. Probably stimulates Z-ring formation, perhaps through the cross-linking of FtsZ protofilaments. Its function overlaps with FtsA.</text>
</comment>
<name>I7KIL1_9CORY</name>
<dbReference type="Proteomes" id="UP000006078">
    <property type="component" value="Unassembled WGS sequence"/>
</dbReference>
<dbReference type="PANTHER" id="PTHR35798:SF1">
    <property type="entry name" value="CELL DIVISION PROTEIN SEPF"/>
    <property type="match status" value="1"/>
</dbReference>
<dbReference type="EMBL" id="CAJZ01000036">
    <property type="protein sequence ID" value="CCI83015.1"/>
    <property type="molecule type" value="Genomic_DNA"/>
</dbReference>
<proteinExistence type="inferred from homology"/>
<organism evidence="7 10">
    <name type="scientific">Corynebacterium otitidis ATCC 51513</name>
    <dbReference type="NCBI Taxonomy" id="883169"/>
    <lineage>
        <taxon>Bacteria</taxon>
        <taxon>Bacillati</taxon>
        <taxon>Actinomycetota</taxon>
        <taxon>Actinomycetes</taxon>
        <taxon>Mycobacteriales</taxon>
        <taxon>Corynebacteriaceae</taxon>
        <taxon>Corynebacterium</taxon>
    </lineage>
</organism>
<dbReference type="GO" id="GO:0005737">
    <property type="term" value="C:cytoplasm"/>
    <property type="evidence" value="ECO:0007669"/>
    <property type="project" value="UniProtKB-SubCell"/>
</dbReference>
<dbReference type="InterPro" id="IPR038594">
    <property type="entry name" value="SepF-like_sf"/>
</dbReference>
<evidence type="ECO:0000313" key="10">
    <source>
        <dbReference type="Proteomes" id="UP000011016"/>
    </source>
</evidence>
<feature type="compositionally biased region" description="Basic and acidic residues" evidence="6">
    <location>
        <begin position="30"/>
        <end position="60"/>
    </location>
</feature>
<reference evidence="8 9" key="2">
    <citation type="submission" date="2012-08" db="EMBL/GenBank/DDBJ databases">
        <title>The Genome Sequence of Turicella otitidis ATCC 51513.</title>
        <authorList>
            <consortium name="The Broad Institute Genome Sequencing Platform"/>
            <person name="Earl A."/>
            <person name="Ward D."/>
            <person name="Feldgarden M."/>
            <person name="Gevers D."/>
            <person name="Huys G."/>
            <person name="Walker B."/>
            <person name="Young S.K."/>
            <person name="Zeng Q."/>
            <person name="Gargeya S."/>
            <person name="Fitzgerald M."/>
            <person name="Haas B."/>
            <person name="Abouelleil A."/>
            <person name="Alvarado L."/>
            <person name="Arachchi H.M."/>
            <person name="Berlin A.M."/>
            <person name="Chapman S.B."/>
            <person name="Goldberg J."/>
            <person name="Griggs A."/>
            <person name="Gujja S."/>
            <person name="Hansen M."/>
            <person name="Howarth C."/>
            <person name="Imamovic A."/>
            <person name="Larimer J."/>
            <person name="McCowen C."/>
            <person name="Montmayeur A."/>
            <person name="Murphy C."/>
            <person name="Neiman D."/>
            <person name="Pearson M."/>
            <person name="Priest M."/>
            <person name="Roberts A."/>
            <person name="Saif S."/>
            <person name="Shea T."/>
            <person name="Sisk P."/>
            <person name="Sykes S."/>
            <person name="Wortman J."/>
            <person name="Nusbaum C."/>
            <person name="Birren B."/>
        </authorList>
    </citation>
    <scope>NUCLEOTIDE SEQUENCE [LARGE SCALE GENOMIC DNA]</scope>
    <source>
        <strain evidence="8 9">ATCC 51513</strain>
    </source>
</reference>
<dbReference type="GO" id="GO:0043093">
    <property type="term" value="P:FtsZ-dependent cytokinesis"/>
    <property type="evidence" value="ECO:0007669"/>
    <property type="project" value="UniProtKB-UniRule"/>
</dbReference>
<dbReference type="PANTHER" id="PTHR35798">
    <property type="entry name" value="CELL DIVISION PROTEIN SEPF"/>
    <property type="match status" value="1"/>
</dbReference>
<keyword evidence="3 5" id="KW-0131">Cell cycle</keyword>
<keyword evidence="5" id="KW-0963">Cytoplasm</keyword>
<evidence type="ECO:0000256" key="4">
    <source>
        <dbReference type="ARBA" id="ARBA00044936"/>
    </source>
</evidence>
<dbReference type="RefSeq" id="WP_004600140.1">
    <property type="nucleotide sequence ID" value="NZ_HF541865.1"/>
</dbReference>
<evidence type="ECO:0000313" key="9">
    <source>
        <dbReference type="Proteomes" id="UP000006078"/>
    </source>
</evidence>
<dbReference type="STRING" id="29321.AAV33_05430"/>
<comment type="subcellular location">
    <subcellularLocation>
        <location evidence="5">Cytoplasm</location>
    </subcellularLocation>
    <text evidence="5">Localizes to the division site, in a FtsZ-dependent manner.</text>
</comment>
<dbReference type="eggNOG" id="COG1799">
    <property type="taxonomic scope" value="Bacteria"/>
</dbReference>
<dbReference type="HAMAP" id="MF_01197">
    <property type="entry name" value="SepF"/>
    <property type="match status" value="1"/>
</dbReference>
<evidence type="ECO:0000313" key="7">
    <source>
        <dbReference type="EMBL" id="CCI83015.1"/>
    </source>
</evidence>
<feature type="region of interest" description="Disordered" evidence="6">
    <location>
        <begin position="22"/>
        <end position="63"/>
    </location>
</feature>
<dbReference type="InterPro" id="IPR007561">
    <property type="entry name" value="Cell_div_SepF/SepF-rel"/>
</dbReference>
<keyword evidence="9" id="KW-1185">Reference proteome</keyword>
<comment type="similarity">
    <text evidence="5">Belongs to the SepF family.</text>
</comment>
<gene>
    <name evidence="5" type="primary">sepF</name>
    <name evidence="7" type="ORF">BN46_0267</name>
    <name evidence="8" type="ORF">HMPREF9719_00250</name>
</gene>
<dbReference type="AlphaFoldDB" id="I7KIL1"/>
<dbReference type="EMBL" id="AHAE01000016">
    <property type="protein sequence ID" value="EJZ82848.1"/>
    <property type="molecule type" value="Genomic_DNA"/>
</dbReference>